<dbReference type="SUPFAM" id="SSF53756">
    <property type="entry name" value="UDP-Glycosyltransferase/glycogen phosphorylase"/>
    <property type="match status" value="1"/>
</dbReference>
<dbReference type="Proteomes" id="UP000093080">
    <property type="component" value="Unassembled WGS sequence"/>
</dbReference>
<dbReference type="CDD" id="cd03789">
    <property type="entry name" value="GT9_LPS_heptosyltransferase"/>
    <property type="match status" value="1"/>
</dbReference>
<dbReference type="GO" id="GO:0008713">
    <property type="term" value="F:ADP-heptose-lipopolysaccharide heptosyltransferase activity"/>
    <property type="evidence" value="ECO:0007669"/>
    <property type="project" value="TreeGrafter"/>
</dbReference>
<dbReference type="STRING" id="1156395.DBT_1517"/>
<evidence type="ECO:0000256" key="1">
    <source>
        <dbReference type="ARBA" id="ARBA00022676"/>
    </source>
</evidence>
<dbReference type="PATRIC" id="fig|1156395.6.peg.1530"/>
<sequence length="326" mass="36828">MASPVLKALKNGYKGAEIHWLINPALIDLLRDNPYVDSLIPWNKALWNRQIKEFHLIRLCSEIMSFKKNLSRHQYDLCLDLQGLFRSRFLAYLSRAKERIGFDSKEPGRFFMTKVISKGPQNLEMSSEYLYMLKELGIKVEDPLPFLVVPNVSKERAKSIIDAHGIKGPFFVFAPFTTRPQKHWIDDRWKSLGMKLAKHYGIPSVILGGRGDKQKGDAISNGTGNLIYNLSGKTNLVESAAIVSMAKLVIGVDTGLTHMGTAFKRPTVALFGATRPYLYTKWPKTKVLYVKRECSPCKRSPTCNQAFPCMSDITVNMVLKTVEGII</sequence>
<organism evidence="3 4">
    <name type="scientific">Dissulfuribacter thermophilus</name>
    <dbReference type="NCBI Taxonomy" id="1156395"/>
    <lineage>
        <taxon>Bacteria</taxon>
        <taxon>Pseudomonadati</taxon>
        <taxon>Thermodesulfobacteriota</taxon>
        <taxon>Dissulfuribacteria</taxon>
        <taxon>Dissulfuribacterales</taxon>
        <taxon>Dissulfuribacteraceae</taxon>
        <taxon>Dissulfuribacter</taxon>
    </lineage>
</organism>
<keyword evidence="4" id="KW-1185">Reference proteome</keyword>
<dbReference type="Gene3D" id="3.40.50.2000">
    <property type="entry name" value="Glycogen Phosphorylase B"/>
    <property type="match status" value="2"/>
</dbReference>
<name>A0A1B9F5J0_9BACT</name>
<evidence type="ECO:0000256" key="2">
    <source>
        <dbReference type="ARBA" id="ARBA00022679"/>
    </source>
</evidence>
<dbReference type="AlphaFoldDB" id="A0A1B9F5J0"/>
<evidence type="ECO:0000313" key="3">
    <source>
        <dbReference type="EMBL" id="OCC15031.1"/>
    </source>
</evidence>
<dbReference type="PANTHER" id="PTHR30160">
    <property type="entry name" value="TETRAACYLDISACCHARIDE 4'-KINASE-RELATED"/>
    <property type="match status" value="1"/>
</dbReference>
<comment type="caution">
    <text evidence="3">The sequence shown here is derived from an EMBL/GenBank/DDBJ whole genome shotgun (WGS) entry which is preliminary data.</text>
</comment>
<dbReference type="GO" id="GO:0005829">
    <property type="term" value="C:cytosol"/>
    <property type="evidence" value="ECO:0007669"/>
    <property type="project" value="TreeGrafter"/>
</dbReference>
<keyword evidence="2 3" id="KW-0808">Transferase</keyword>
<evidence type="ECO:0000313" key="4">
    <source>
        <dbReference type="Proteomes" id="UP000093080"/>
    </source>
</evidence>
<dbReference type="PANTHER" id="PTHR30160:SF1">
    <property type="entry name" value="LIPOPOLYSACCHARIDE 1,2-N-ACETYLGLUCOSAMINETRANSFERASE-RELATED"/>
    <property type="match status" value="1"/>
</dbReference>
<reference evidence="3 4" key="1">
    <citation type="submission" date="2016-06" db="EMBL/GenBank/DDBJ databases">
        <title>Respiratory ammonification of nitrate coupled to the oxidation of elemental sulfur in deep-sea autotrophic thermophilic bacteria.</title>
        <authorList>
            <person name="Slobodkina G.B."/>
            <person name="Mardanov A.V."/>
            <person name="Ravin N.V."/>
            <person name="Frolova A.A."/>
            <person name="Viryasiv M.B."/>
            <person name="Chernyh N.A."/>
            <person name="Bonch-Osmolovskaya E.A."/>
            <person name="Slobodkin A.I."/>
        </authorList>
    </citation>
    <scope>NUCLEOTIDE SEQUENCE [LARGE SCALE GENOMIC DNA]</scope>
    <source>
        <strain evidence="3 4">S69</strain>
    </source>
</reference>
<dbReference type="InterPro" id="IPR002201">
    <property type="entry name" value="Glyco_trans_9"/>
</dbReference>
<dbReference type="Pfam" id="PF01075">
    <property type="entry name" value="Glyco_transf_9"/>
    <property type="match status" value="1"/>
</dbReference>
<dbReference type="EMBL" id="MAGO01000007">
    <property type="protein sequence ID" value="OCC15031.1"/>
    <property type="molecule type" value="Genomic_DNA"/>
</dbReference>
<gene>
    <name evidence="3" type="ORF">DBT_1517</name>
</gene>
<accession>A0A1B9F5J0</accession>
<dbReference type="InterPro" id="IPR051199">
    <property type="entry name" value="LPS_LOS_Heptosyltrfase"/>
</dbReference>
<protein>
    <submittedName>
        <fullName evidence="3">Lipopolysaccharide heptosyltransferase I</fullName>
    </submittedName>
</protein>
<proteinExistence type="predicted"/>
<dbReference type="GO" id="GO:0009244">
    <property type="term" value="P:lipopolysaccharide core region biosynthetic process"/>
    <property type="evidence" value="ECO:0007669"/>
    <property type="project" value="TreeGrafter"/>
</dbReference>
<keyword evidence="1" id="KW-0328">Glycosyltransferase</keyword>